<dbReference type="EC" id="1.3.1.72" evidence="2"/>
<evidence type="ECO:0000313" key="8">
    <source>
        <dbReference type="EMBL" id="PVI00765.1"/>
    </source>
</evidence>
<dbReference type="GO" id="GO:0071949">
    <property type="term" value="F:FAD binding"/>
    <property type="evidence" value="ECO:0007669"/>
    <property type="project" value="InterPro"/>
</dbReference>
<reference evidence="8 9" key="1">
    <citation type="journal article" date="2018" name="Sci. Rep.">
        <title>Comparative genomics provides insights into the lifestyle and reveals functional heterogeneity of dark septate endophytic fungi.</title>
        <authorList>
            <person name="Knapp D.G."/>
            <person name="Nemeth J.B."/>
            <person name="Barry K."/>
            <person name="Hainaut M."/>
            <person name="Henrissat B."/>
            <person name="Johnson J."/>
            <person name="Kuo A."/>
            <person name="Lim J.H.P."/>
            <person name="Lipzen A."/>
            <person name="Nolan M."/>
            <person name="Ohm R.A."/>
            <person name="Tamas L."/>
            <person name="Grigoriev I.V."/>
            <person name="Spatafora J.W."/>
            <person name="Nagy L.G."/>
            <person name="Kovacs G.M."/>
        </authorList>
    </citation>
    <scope>NUCLEOTIDE SEQUENCE [LARGE SCALE GENOMIC DNA]</scope>
    <source>
        <strain evidence="8 9">DSE2036</strain>
    </source>
</reference>
<sequence>MDTHNATVAAISSKVSAFHASSTPFRIYHGSTLSTRTSSRQKSRIIDTSSLNHVLRFNTADKTVLVEPNVPMDALVDATMPHGLVPKVVMELPNITVGGGFAGTSGESSSFRHGLFDRGIRGIEIVLGNGDVVWAARDNEHRELFFACAGSCGSLGVITLVEMELMDAKPWVELEYHAVQSIDEAVQLCAQSAKDPSIEYIDGIMYSLTKGVIMTGRLRADASPHPIRSFDKPSDPWLYIDAEEILNNLLTSPPSQSPRPPTFKQSIPLKPYLFRYDRGVFWSGLRAFTYFLTPFNALTRYLLDPFMRSRTMIHALHRSGLASQALIQDLAVPFDKTDEFIRWTDQKTGLWPLWLCPVRKAPRGEESFSMGGMTGGTGSGNFDEELLMDVGIWGMGPKNPTSFIALNRAFERKITDLNGLKCLYAHAYYTEEEFWGIYDKEKYDGLREKYHAVGLPSVYEKVKVDLKGVAGPRENRQRESWGEWVVRTFWQTWPLGGLYGVASATKGLLVESDFLLK</sequence>
<dbReference type="SUPFAM" id="SSF56176">
    <property type="entry name" value="FAD-binding/transporter-associated domain-like"/>
    <property type="match status" value="1"/>
</dbReference>
<evidence type="ECO:0000256" key="4">
    <source>
        <dbReference type="ARBA" id="ARBA00022989"/>
    </source>
</evidence>
<dbReference type="OrthoDB" id="415825at2759"/>
<evidence type="ECO:0000256" key="6">
    <source>
        <dbReference type="ARBA" id="ARBA00023136"/>
    </source>
</evidence>
<evidence type="ECO:0000256" key="2">
    <source>
        <dbReference type="ARBA" id="ARBA00012405"/>
    </source>
</evidence>
<dbReference type="PANTHER" id="PTHR10801:SF0">
    <property type="entry name" value="DELTA(24)-STEROL REDUCTASE"/>
    <property type="match status" value="1"/>
</dbReference>
<dbReference type="InterPro" id="IPR016166">
    <property type="entry name" value="FAD-bd_PCMH"/>
</dbReference>
<feature type="domain" description="FAD-binding PCMH-type" evidence="7">
    <location>
        <begin position="1"/>
        <end position="168"/>
    </location>
</feature>
<keyword evidence="9" id="KW-1185">Reference proteome</keyword>
<name>A0A2V1DU41_9PLEO</name>
<dbReference type="PANTHER" id="PTHR10801">
    <property type="entry name" value="24-DEHYDROCHOLESTEROL REDUCTASE"/>
    <property type="match status" value="1"/>
</dbReference>
<dbReference type="InterPro" id="IPR006094">
    <property type="entry name" value="Oxid_FAD_bind_N"/>
</dbReference>
<dbReference type="InterPro" id="IPR036318">
    <property type="entry name" value="FAD-bd_PCMH-like_sf"/>
</dbReference>
<evidence type="ECO:0000259" key="7">
    <source>
        <dbReference type="PROSITE" id="PS51387"/>
    </source>
</evidence>
<accession>A0A2V1DU41</accession>
<evidence type="ECO:0000256" key="1">
    <source>
        <dbReference type="ARBA" id="ARBA00004167"/>
    </source>
</evidence>
<dbReference type="GO" id="GO:0008202">
    <property type="term" value="P:steroid metabolic process"/>
    <property type="evidence" value="ECO:0007669"/>
    <property type="project" value="TreeGrafter"/>
</dbReference>
<keyword evidence="3" id="KW-0812">Transmembrane</keyword>
<dbReference type="Pfam" id="PF01565">
    <property type="entry name" value="FAD_binding_4"/>
    <property type="match status" value="1"/>
</dbReference>
<dbReference type="GO" id="GO:0050614">
    <property type="term" value="F:Delta24-sterol reductase activity"/>
    <property type="evidence" value="ECO:0007669"/>
    <property type="project" value="UniProtKB-EC"/>
</dbReference>
<dbReference type="AlphaFoldDB" id="A0A2V1DU41"/>
<protein>
    <recommendedName>
        <fullName evidence="2">Delta(24)-sterol reductase</fullName>
        <ecNumber evidence="2">1.3.1.72</ecNumber>
    </recommendedName>
</protein>
<proteinExistence type="predicted"/>
<organism evidence="8 9">
    <name type="scientific">Periconia macrospinosa</name>
    <dbReference type="NCBI Taxonomy" id="97972"/>
    <lineage>
        <taxon>Eukaryota</taxon>
        <taxon>Fungi</taxon>
        <taxon>Dikarya</taxon>
        <taxon>Ascomycota</taxon>
        <taxon>Pezizomycotina</taxon>
        <taxon>Dothideomycetes</taxon>
        <taxon>Pleosporomycetidae</taxon>
        <taxon>Pleosporales</taxon>
        <taxon>Massarineae</taxon>
        <taxon>Periconiaceae</taxon>
        <taxon>Periconia</taxon>
    </lineage>
</organism>
<keyword evidence="5" id="KW-0560">Oxidoreductase</keyword>
<keyword evidence="6" id="KW-0472">Membrane</keyword>
<keyword evidence="4" id="KW-1133">Transmembrane helix</keyword>
<evidence type="ECO:0000313" key="9">
    <source>
        <dbReference type="Proteomes" id="UP000244855"/>
    </source>
</evidence>
<dbReference type="EMBL" id="KZ805368">
    <property type="protein sequence ID" value="PVI00765.1"/>
    <property type="molecule type" value="Genomic_DNA"/>
</dbReference>
<dbReference type="Gene3D" id="3.30.465.10">
    <property type="match status" value="1"/>
</dbReference>
<dbReference type="STRING" id="97972.A0A2V1DU41"/>
<evidence type="ECO:0000256" key="5">
    <source>
        <dbReference type="ARBA" id="ARBA00023002"/>
    </source>
</evidence>
<evidence type="ECO:0000256" key="3">
    <source>
        <dbReference type="ARBA" id="ARBA00022692"/>
    </source>
</evidence>
<dbReference type="InterPro" id="IPR040165">
    <property type="entry name" value="Diminuto-like"/>
</dbReference>
<dbReference type="GO" id="GO:0016020">
    <property type="term" value="C:membrane"/>
    <property type="evidence" value="ECO:0007669"/>
    <property type="project" value="UniProtKB-SubCell"/>
</dbReference>
<dbReference type="InterPro" id="IPR016169">
    <property type="entry name" value="FAD-bd_PCMH_sub2"/>
</dbReference>
<comment type="subcellular location">
    <subcellularLocation>
        <location evidence="1">Membrane</location>
        <topology evidence="1">Single-pass membrane protein</topology>
    </subcellularLocation>
</comment>
<gene>
    <name evidence="8" type="ORF">DM02DRAFT_614120</name>
</gene>
<dbReference type="Proteomes" id="UP000244855">
    <property type="component" value="Unassembled WGS sequence"/>
</dbReference>
<dbReference type="PROSITE" id="PS51387">
    <property type="entry name" value="FAD_PCMH"/>
    <property type="match status" value="1"/>
</dbReference>
<dbReference type="GO" id="GO:0005737">
    <property type="term" value="C:cytoplasm"/>
    <property type="evidence" value="ECO:0007669"/>
    <property type="project" value="TreeGrafter"/>
</dbReference>
<dbReference type="GO" id="GO:0000246">
    <property type="term" value="F:Delta24(24-1) sterol reductase activity"/>
    <property type="evidence" value="ECO:0007669"/>
    <property type="project" value="TreeGrafter"/>
</dbReference>